<dbReference type="InterPro" id="IPR002028">
    <property type="entry name" value="Trp_synthase_suA"/>
</dbReference>
<name>A0A2V3DRB5_9MICC</name>
<keyword evidence="6 9" id="KW-0057">Aromatic amino acid biosynthesis</keyword>
<dbReference type="EMBL" id="QHLZ01000005">
    <property type="protein sequence ID" value="PXA65561.1"/>
    <property type="molecule type" value="Genomic_DNA"/>
</dbReference>
<keyword evidence="5 9" id="KW-0822">Tryptophan biosynthesis</keyword>
<protein>
    <recommendedName>
        <fullName evidence="9">Tryptophan synthase alpha chain</fullName>
        <ecNumber evidence="9">4.2.1.20</ecNumber>
    </recommendedName>
</protein>
<evidence type="ECO:0000256" key="7">
    <source>
        <dbReference type="ARBA" id="ARBA00023239"/>
    </source>
</evidence>
<comment type="catalytic activity">
    <reaction evidence="8 9">
        <text>(1S,2R)-1-C-(indol-3-yl)glycerol 3-phosphate + L-serine = D-glyceraldehyde 3-phosphate + L-tryptophan + H2O</text>
        <dbReference type="Rhea" id="RHEA:10532"/>
        <dbReference type="ChEBI" id="CHEBI:15377"/>
        <dbReference type="ChEBI" id="CHEBI:33384"/>
        <dbReference type="ChEBI" id="CHEBI:57912"/>
        <dbReference type="ChEBI" id="CHEBI:58866"/>
        <dbReference type="ChEBI" id="CHEBI:59776"/>
        <dbReference type="EC" id="4.2.1.20"/>
    </reaction>
</comment>
<comment type="similarity">
    <text evidence="9 10">Belongs to the TrpA family.</text>
</comment>
<evidence type="ECO:0000313" key="12">
    <source>
        <dbReference type="EMBL" id="PXA65561.1"/>
    </source>
</evidence>
<evidence type="ECO:0000256" key="3">
    <source>
        <dbReference type="ARBA" id="ARBA00011270"/>
    </source>
</evidence>
<comment type="pathway">
    <text evidence="2 9">Amino-acid biosynthesis; L-tryptophan biosynthesis; L-tryptophan from chorismate: step 5/5.</text>
</comment>
<gene>
    <name evidence="9" type="primary">trpA</name>
    <name evidence="12" type="ORF">CVS29_10055</name>
</gene>
<keyword evidence="4 9" id="KW-0028">Amino-acid biosynthesis</keyword>
<evidence type="ECO:0000256" key="11">
    <source>
        <dbReference type="SAM" id="MobiDB-lite"/>
    </source>
</evidence>
<evidence type="ECO:0000256" key="9">
    <source>
        <dbReference type="HAMAP-Rule" id="MF_00131"/>
    </source>
</evidence>
<dbReference type="UniPathway" id="UPA00035">
    <property type="reaction ID" value="UER00044"/>
</dbReference>
<dbReference type="Pfam" id="PF00290">
    <property type="entry name" value="Trp_syntA"/>
    <property type="match status" value="1"/>
</dbReference>
<organism evidence="12 13">
    <name type="scientific">Arthrobacter psychrochitiniphilus</name>
    <dbReference type="NCBI Taxonomy" id="291045"/>
    <lineage>
        <taxon>Bacteria</taxon>
        <taxon>Bacillati</taxon>
        <taxon>Actinomycetota</taxon>
        <taxon>Actinomycetes</taxon>
        <taxon>Micrococcales</taxon>
        <taxon>Micrococcaceae</taxon>
        <taxon>Arthrobacter</taxon>
    </lineage>
</organism>
<proteinExistence type="inferred from homology"/>
<dbReference type="OrthoDB" id="9804578at2"/>
<accession>A0A2V3DRB5</accession>
<evidence type="ECO:0000256" key="4">
    <source>
        <dbReference type="ARBA" id="ARBA00022605"/>
    </source>
</evidence>
<reference evidence="12 13" key="1">
    <citation type="submission" date="2018-05" db="EMBL/GenBank/DDBJ databases">
        <title>Genetic diversity of glacier-inhabiting Cryobacterium bacteria in China and description of Cryobacterium mengkeensis sp. nov. and Arthrobacter glacialis sp. nov.</title>
        <authorList>
            <person name="Liu Q."/>
            <person name="Xin Y.-H."/>
        </authorList>
    </citation>
    <scope>NUCLEOTIDE SEQUENCE [LARGE SCALE GENOMIC DNA]</scope>
    <source>
        <strain evidence="12 13">GP3</strain>
    </source>
</reference>
<feature type="active site" description="Proton acceptor" evidence="9">
    <location>
        <position position="74"/>
    </location>
</feature>
<comment type="subunit">
    <text evidence="3 9">Tetramer of two alpha and two beta chains.</text>
</comment>
<feature type="region of interest" description="Disordered" evidence="11">
    <location>
        <begin position="273"/>
        <end position="294"/>
    </location>
</feature>
<dbReference type="HAMAP" id="MF_00131">
    <property type="entry name" value="Trp_synth_alpha"/>
    <property type="match status" value="1"/>
</dbReference>
<keyword evidence="13" id="KW-1185">Reference proteome</keyword>
<evidence type="ECO:0000313" key="13">
    <source>
        <dbReference type="Proteomes" id="UP000246303"/>
    </source>
</evidence>
<keyword evidence="7 9" id="KW-0456">Lyase</keyword>
<dbReference type="PANTHER" id="PTHR43406:SF1">
    <property type="entry name" value="TRYPTOPHAN SYNTHASE ALPHA CHAIN, CHLOROPLASTIC"/>
    <property type="match status" value="1"/>
</dbReference>
<comment type="function">
    <text evidence="1 9">The alpha subunit is responsible for the aldol cleavage of indoleglycerol phosphate to indole and glyceraldehyde 3-phosphate.</text>
</comment>
<dbReference type="PROSITE" id="PS00167">
    <property type="entry name" value="TRP_SYNTHASE_ALPHA"/>
    <property type="match status" value="1"/>
</dbReference>
<evidence type="ECO:0000256" key="8">
    <source>
        <dbReference type="ARBA" id="ARBA00049047"/>
    </source>
</evidence>
<dbReference type="GO" id="GO:0005829">
    <property type="term" value="C:cytosol"/>
    <property type="evidence" value="ECO:0007669"/>
    <property type="project" value="TreeGrafter"/>
</dbReference>
<dbReference type="SUPFAM" id="SSF51366">
    <property type="entry name" value="Ribulose-phoshate binding barrel"/>
    <property type="match status" value="1"/>
</dbReference>
<evidence type="ECO:0000256" key="5">
    <source>
        <dbReference type="ARBA" id="ARBA00022822"/>
    </source>
</evidence>
<dbReference type="Proteomes" id="UP000246303">
    <property type="component" value="Unassembled WGS sequence"/>
</dbReference>
<dbReference type="FunFam" id="3.20.20.70:FF:000037">
    <property type="entry name" value="Tryptophan synthase alpha chain"/>
    <property type="match status" value="1"/>
</dbReference>
<dbReference type="PANTHER" id="PTHR43406">
    <property type="entry name" value="TRYPTOPHAN SYNTHASE, ALPHA CHAIN"/>
    <property type="match status" value="1"/>
</dbReference>
<feature type="active site" description="Proton acceptor" evidence="9">
    <location>
        <position position="63"/>
    </location>
</feature>
<evidence type="ECO:0000256" key="2">
    <source>
        <dbReference type="ARBA" id="ARBA00004733"/>
    </source>
</evidence>
<evidence type="ECO:0000256" key="1">
    <source>
        <dbReference type="ARBA" id="ARBA00003365"/>
    </source>
</evidence>
<evidence type="ECO:0000256" key="6">
    <source>
        <dbReference type="ARBA" id="ARBA00023141"/>
    </source>
</evidence>
<dbReference type="EC" id="4.2.1.20" evidence="9"/>
<evidence type="ECO:0000256" key="10">
    <source>
        <dbReference type="RuleBase" id="RU003662"/>
    </source>
</evidence>
<dbReference type="AlphaFoldDB" id="A0A2V3DRB5"/>
<sequence length="294" mass="29922">MSEIISNSNATPAIFSKSGAAIDKAKAAGRKALIAYLPAGFPDKQGSIDAAIAVARNGADIIEIGIPYSDPVMDGPVIQAATTQALENGFHVSDVFDIVAAVTAQTDAAVLVMTYWNPVMRLGVDEFARRLAEAGGAGLITPDLIPDEAGEWLAASDKYGLDRVFLVAPSSTAERVAMTVEATRGFVYAVSIMGVTGARTTVSSAAEAVVAAAHNAGAERACVGLGVSRPEHVREIAGYADGVIVGTALVVALRDGGVAAVGALAKELSSAFDAPLDTPSKTPSTPEATTGVPQ</sequence>
<dbReference type="NCBIfam" id="TIGR00262">
    <property type="entry name" value="trpA"/>
    <property type="match status" value="1"/>
</dbReference>
<dbReference type="Gene3D" id="3.20.20.70">
    <property type="entry name" value="Aldolase class I"/>
    <property type="match status" value="1"/>
</dbReference>
<dbReference type="InterPro" id="IPR018204">
    <property type="entry name" value="Trp_synthase_alpha_AS"/>
</dbReference>
<comment type="caution">
    <text evidence="12">The sequence shown here is derived from an EMBL/GenBank/DDBJ whole genome shotgun (WGS) entry which is preliminary data.</text>
</comment>
<dbReference type="RefSeq" id="WP_110106173.1">
    <property type="nucleotide sequence ID" value="NZ_JACBZZ010000001.1"/>
</dbReference>
<dbReference type="InterPro" id="IPR013785">
    <property type="entry name" value="Aldolase_TIM"/>
</dbReference>
<feature type="compositionally biased region" description="Polar residues" evidence="11">
    <location>
        <begin position="279"/>
        <end position="294"/>
    </location>
</feature>
<dbReference type="GO" id="GO:0004834">
    <property type="term" value="F:tryptophan synthase activity"/>
    <property type="evidence" value="ECO:0007669"/>
    <property type="project" value="UniProtKB-UniRule"/>
</dbReference>
<dbReference type="CDD" id="cd04724">
    <property type="entry name" value="Tryptophan_synthase_alpha"/>
    <property type="match status" value="1"/>
</dbReference>
<dbReference type="InterPro" id="IPR011060">
    <property type="entry name" value="RibuloseP-bd_barrel"/>
</dbReference>